<dbReference type="KEGG" id="noa:BKM31_18140"/>
<dbReference type="STRING" id="1909395.BKM31_18140"/>
<dbReference type="Pfam" id="PF20181">
    <property type="entry name" value="DUF6544"/>
    <property type="match status" value="1"/>
</dbReference>
<dbReference type="Proteomes" id="UP000190797">
    <property type="component" value="Chromosome"/>
</dbReference>
<keyword evidence="2" id="KW-1185">Reference proteome</keyword>
<protein>
    <submittedName>
        <fullName evidence="1">Uncharacterized protein</fullName>
    </submittedName>
</protein>
<dbReference type="AlphaFoldDB" id="A0A1V0AJS1"/>
<proteinExistence type="predicted"/>
<gene>
    <name evidence="1" type="ORF">BKM31_18140</name>
</gene>
<name>A0A1V0AJS1_9ACTN</name>
<reference evidence="2" key="1">
    <citation type="journal article" date="2017" name="Med. Chem. Commun.">
        <title>Nonomuraea sp. ATCC 55076 harbours the largest actinomycete chromosome to date and the kistamicin biosynthetic gene cluster.</title>
        <authorList>
            <person name="Nazari B."/>
            <person name="Forneris C.C."/>
            <person name="Gibson M.I."/>
            <person name="Moon K."/>
            <person name="Schramma K.R."/>
            <person name="Seyedsayamdost M.R."/>
        </authorList>
    </citation>
    <scope>NUCLEOTIDE SEQUENCE [LARGE SCALE GENOMIC DNA]</scope>
    <source>
        <strain evidence="2">ATCC 55076</strain>
    </source>
</reference>
<evidence type="ECO:0000313" key="2">
    <source>
        <dbReference type="Proteomes" id="UP000190797"/>
    </source>
</evidence>
<dbReference type="InterPro" id="IPR046674">
    <property type="entry name" value="DUF6544"/>
</dbReference>
<evidence type="ECO:0000313" key="1">
    <source>
        <dbReference type="EMBL" id="AQZ70471.1"/>
    </source>
</evidence>
<sequence length="193" mass="21530">MRGHIRLGAWRKFDAVQVRAPMEGFVWSATAWIGPLAVRGFDRYRAGEGEMRWRLLHLLPIMSGTGPDITESAAGRLACELVMAPAAALDPRVRWKPVDDHQVIATVPIGAKEHDVTLCVAPTGALTRVTMKRWGNPDKGTFGRHTFGIECAGEATFDGFTIPSRVRGGWWPGSERWDQGEFIRFDVQEAQFR</sequence>
<organism evidence="1 2">
    <name type="scientific">[Actinomadura] parvosata subsp. kistnae</name>
    <dbReference type="NCBI Taxonomy" id="1909395"/>
    <lineage>
        <taxon>Bacteria</taxon>
        <taxon>Bacillati</taxon>
        <taxon>Actinomycetota</taxon>
        <taxon>Actinomycetes</taxon>
        <taxon>Streptosporangiales</taxon>
        <taxon>Streptosporangiaceae</taxon>
        <taxon>Nonomuraea</taxon>
    </lineage>
</organism>
<accession>A0A1V0AJS1</accession>
<dbReference type="EMBL" id="CP017717">
    <property type="protein sequence ID" value="AQZ70471.1"/>
    <property type="molecule type" value="Genomic_DNA"/>
</dbReference>